<organism evidence="11">
    <name type="scientific">Capitella teleta</name>
    <name type="common">Polychaete worm</name>
    <dbReference type="NCBI Taxonomy" id="283909"/>
    <lineage>
        <taxon>Eukaryota</taxon>
        <taxon>Metazoa</taxon>
        <taxon>Spiralia</taxon>
        <taxon>Lophotrochozoa</taxon>
        <taxon>Annelida</taxon>
        <taxon>Polychaeta</taxon>
        <taxon>Sedentaria</taxon>
        <taxon>Scolecida</taxon>
        <taxon>Capitellidae</taxon>
        <taxon>Capitella</taxon>
    </lineage>
</organism>
<evidence type="ECO:0000313" key="12">
    <source>
        <dbReference type="EnsemblMetazoa" id="CapteP200528"/>
    </source>
</evidence>
<dbReference type="STRING" id="283909.R7U260"/>
<feature type="transmembrane region" description="Helical" evidence="9">
    <location>
        <begin position="138"/>
        <end position="160"/>
    </location>
</feature>
<dbReference type="SMART" id="SM01381">
    <property type="entry name" value="7TM_GPCR_Srsx"/>
    <property type="match status" value="1"/>
</dbReference>
<dbReference type="GO" id="GO:0004930">
    <property type="term" value="F:G protein-coupled receptor activity"/>
    <property type="evidence" value="ECO:0007669"/>
    <property type="project" value="UniProtKB-KW"/>
</dbReference>
<evidence type="ECO:0000313" key="13">
    <source>
        <dbReference type="Proteomes" id="UP000014760"/>
    </source>
</evidence>
<evidence type="ECO:0000256" key="3">
    <source>
        <dbReference type="ARBA" id="ARBA00022692"/>
    </source>
</evidence>
<keyword evidence="7" id="KW-0675">Receptor</keyword>
<feature type="domain" description="G-protein coupled receptors family 1 profile" evidence="10">
    <location>
        <begin position="36"/>
        <end position="294"/>
    </location>
</feature>
<keyword evidence="2" id="KW-1003">Cell membrane</keyword>
<dbReference type="Proteomes" id="UP000014760">
    <property type="component" value="Unassembled WGS sequence"/>
</dbReference>
<evidence type="ECO:0000256" key="5">
    <source>
        <dbReference type="ARBA" id="ARBA00023040"/>
    </source>
</evidence>
<evidence type="ECO:0000256" key="4">
    <source>
        <dbReference type="ARBA" id="ARBA00022989"/>
    </source>
</evidence>
<dbReference type="SUPFAM" id="SSF81321">
    <property type="entry name" value="Family A G protein-coupled receptor-like"/>
    <property type="match status" value="1"/>
</dbReference>
<evidence type="ECO:0000256" key="9">
    <source>
        <dbReference type="SAM" id="Phobius"/>
    </source>
</evidence>
<dbReference type="PANTHER" id="PTHR24249">
    <property type="entry name" value="HISTAMINE RECEPTOR-RELATED G-PROTEIN COUPLED RECEPTOR"/>
    <property type="match status" value="1"/>
</dbReference>
<feature type="transmembrane region" description="Helical" evidence="9">
    <location>
        <begin position="20"/>
        <end position="44"/>
    </location>
</feature>
<dbReference type="EMBL" id="AMQN01009846">
    <property type="status" value="NOT_ANNOTATED_CDS"/>
    <property type="molecule type" value="Genomic_DNA"/>
</dbReference>
<dbReference type="AlphaFoldDB" id="R7U260"/>
<dbReference type="Pfam" id="PF00001">
    <property type="entry name" value="7tm_1"/>
    <property type="match status" value="1"/>
</dbReference>
<accession>R7U260</accession>
<keyword evidence="5" id="KW-0297">G-protein coupled receptor</keyword>
<proteinExistence type="predicted"/>
<reference evidence="12" key="3">
    <citation type="submission" date="2015-06" db="UniProtKB">
        <authorList>
            <consortium name="EnsemblMetazoa"/>
        </authorList>
    </citation>
    <scope>IDENTIFICATION</scope>
</reference>
<protein>
    <recommendedName>
        <fullName evidence="10">G-protein coupled receptors family 1 profile domain-containing protein</fullName>
    </recommendedName>
</protein>
<evidence type="ECO:0000256" key="8">
    <source>
        <dbReference type="ARBA" id="ARBA00023224"/>
    </source>
</evidence>
<comment type="subcellular location">
    <subcellularLocation>
        <location evidence="1">Cell membrane</location>
        <topology evidence="1">Multi-pass membrane protein</topology>
    </subcellularLocation>
</comment>
<feature type="transmembrane region" description="Helical" evidence="9">
    <location>
        <begin position="271"/>
        <end position="296"/>
    </location>
</feature>
<keyword evidence="6 9" id="KW-0472">Membrane</keyword>
<reference evidence="13" key="1">
    <citation type="submission" date="2012-12" db="EMBL/GenBank/DDBJ databases">
        <authorList>
            <person name="Hellsten U."/>
            <person name="Grimwood J."/>
            <person name="Chapman J.A."/>
            <person name="Shapiro H."/>
            <person name="Aerts A."/>
            <person name="Otillar R.P."/>
            <person name="Terry A.Y."/>
            <person name="Boore J.L."/>
            <person name="Simakov O."/>
            <person name="Marletaz F."/>
            <person name="Cho S.-J."/>
            <person name="Edsinger-Gonzales E."/>
            <person name="Havlak P."/>
            <person name="Kuo D.-H."/>
            <person name="Larsson T."/>
            <person name="Lv J."/>
            <person name="Arendt D."/>
            <person name="Savage R."/>
            <person name="Osoegawa K."/>
            <person name="de Jong P."/>
            <person name="Lindberg D.R."/>
            <person name="Seaver E.C."/>
            <person name="Weisblat D.A."/>
            <person name="Putnam N.H."/>
            <person name="Grigoriev I.V."/>
            <person name="Rokhsar D.S."/>
        </authorList>
    </citation>
    <scope>NUCLEOTIDE SEQUENCE</scope>
    <source>
        <strain evidence="13">I ESC-2004</strain>
    </source>
</reference>
<dbReference type="GO" id="GO:0005886">
    <property type="term" value="C:plasma membrane"/>
    <property type="evidence" value="ECO:0007669"/>
    <property type="project" value="UniProtKB-SubCell"/>
</dbReference>
<feature type="transmembrane region" description="Helical" evidence="9">
    <location>
        <begin position="234"/>
        <end position="259"/>
    </location>
</feature>
<evidence type="ECO:0000256" key="7">
    <source>
        <dbReference type="ARBA" id="ARBA00023170"/>
    </source>
</evidence>
<dbReference type="InterPro" id="IPR050569">
    <property type="entry name" value="TAAR"/>
</dbReference>
<feature type="transmembrane region" description="Helical" evidence="9">
    <location>
        <begin position="90"/>
        <end position="118"/>
    </location>
</feature>
<dbReference type="PROSITE" id="PS50262">
    <property type="entry name" value="G_PROTEIN_RECEP_F1_2"/>
    <property type="match status" value="1"/>
</dbReference>
<dbReference type="Gene3D" id="1.20.1070.10">
    <property type="entry name" value="Rhodopsin 7-helix transmembrane proteins"/>
    <property type="match status" value="1"/>
</dbReference>
<dbReference type="EnsemblMetazoa" id="CapteT200528">
    <property type="protein sequence ID" value="CapteP200528"/>
    <property type="gene ID" value="CapteG200528"/>
</dbReference>
<dbReference type="InterPro" id="IPR000276">
    <property type="entry name" value="GPCR_Rhodpsn"/>
</dbReference>
<keyword evidence="13" id="KW-1185">Reference proteome</keyword>
<sequence length="313" mass="35309">MEATTAVTDVPVEDNFAFHVTLQIGFCVFCTLGILSNLLLLMSYAKHPELESPTTLLLVSQSIADLITCALGMFYIFLSHFEVGRQLTSRFKYLCLITLCLVTLTVWASLFTLLSLSLDRMVNIRFPFHYTRLVSEPLVKRFIVALWVVMIGIISFPLFGMNTWKPDQVCSAFTVFPKAYFVHFLLLASLIVIILVGALNLVICAVAISKRKVHPSGNEVQQSQSKSQYKLTKMLLVVVGVFYACWMPYTILNMIVLLGTKTLLGGAIPGWFIMLLESSKLLLSINAFLNPLIYAWKVREFRKAFWKTIGRPT</sequence>
<keyword evidence="3 9" id="KW-0812">Transmembrane</keyword>
<dbReference type="OrthoDB" id="5985393at2759"/>
<keyword evidence="8" id="KW-0807">Transducer</keyword>
<evidence type="ECO:0000313" key="11">
    <source>
        <dbReference type="EMBL" id="ELT99962.1"/>
    </source>
</evidence>
<dbReference type="EMBL" id="KB306344">
    <property type="protein sequence ID" value="ELT99962.1"/>
    <property type="molecule type" value="Genomic_DNA"/>
</dbReference>
<dbReference type="HOGENOM" id="CLU_009579_11_5_1"/>
<name>R7U260_CAPTE</name>
<dbReference type="OMA" id="FRNIRCH"/>
<evidence type="ECO:0000259" key="10">
    <source>
        <dbReference type="PROSITE" id="PS50262"/>
    </source>
</evidence>
<feature type="transmembrane region" description="Helical" evidence="9">
    <location>
        <begin position="180"/>
        <end position="208"/>
    </location>
</feature>
<dbReference type="PANTHER" id="PTHR24249:SF424">
    <property type="entry name" value="G-PROTEIN COUPLED RECEPTORS FAMILY 1 PROFILE DOMAIN-CONTAINING PROTEIN"/>
    <property type="match status" value="1"/>
</dbReference>
<evidence type="ECO:0000256" key="1">
    <source>
        <dbReference type="ARBA" id="ARBA00004651"/>
    </source>
</evidence>
<evidence type="ECO:0000256" key="6">
    <source>
        <dbReference type="ARBA" id="ARBA00023136"/>
    </source>
</evidence>
<dbReference type="CDD" id="cd00637">
    <property type="entry name" value="7tm_classA_rhodopsin-like"/>
    <property type="match status" value="1"/>
</dbReference>
<feature type="transmembrane region" description="Helical" evidence="9">
    <location>
        <begin position="56"/>
        <end position="78"/>
    </location>
</feature>
<keyword evidence="4 9" id="KW-1133">Transmembrane helix</keyword>
<evidence type="ECO:0000256" key="2">
    <source>
        <dbReference type="ARBA" id="ARBA00022475"/>
    </source>
</evidence>
<gene>
    <name evidence="11" type="ORF">CAPTEDRAFT_200528</name>
</gene>
<dbReference type="InterPro" id="IPR017452">
    <property type="entry name" value="GPCR_Rhodpsn_7TM"/>
</dbReference>
<reference evidence="11 13" key="2">
    <citation type="journal article" date="2013" name="Nature">
        <title>Insights into bilaterian evolution from three spiralian genomes.</title>
        <authorList>
            <person name="Simakov O."/>
            <person name="Marletaz F."/>
            <person name="Cho S.J."/>
            <person name="Edsinger-Gonzales E."/>
            <person name="Havlak P."/>
            <person name="Hellsten U."/>
            <person name="Kuo D.H."/>
            <person name="Larsson T."/>
            <person name="Lv J."/>
            <person name="Arendt D."/>
            <person name="Savage R."/>
            <person name="Osoegawa K."/>
            <person name="de Jong P."/>
            <person name="Grimwood J."/>
            <person name="Chapman J.A."/>
            <person name="Shapiro H."/>
            <person name="Aerts A."/>
            <person name="Otillar R.P."/>
            <person name="Terry A.Y."/>
            <person name="Boore J.L."/>
            <person name="Grigoriev I.V."/>
            <person name="Lindberg D.R."/>
            <person name="Seaver E.C."/>
            <person name="Weisblat D.A."/>
            <person name="Putnam N.H."/>
            <person name="Rokhsar D.S."/>
        </authorList>
    </citation>
    <scope>NUCLEOTIDE SEQUENCE</scope>
    <source>
        <strain evidence="11 13">I ESC-2004</strain>
    </source>
</reference>
<dbReference type="PRINTS" id="PR00237">
    <property type="entry name" value="GPCRRHODOPSN"/>
</dbReference>